<evidence type="ECO:0000259" key="2">
    <source>
        <dbReference type="SMART" id="SM00942"/>
    </source>
</evidence>
<keyword evidence="1" id="KW-0378">Hydrolase</keyword>
<dbReference type="GO" id="GO:0016787">
    <property type="term" value="F:hydrolase activity"/>
    <property type="evidence" value="ECO:0007669"/>
    <property type="project" value="UniProtKB-KW"/>
</dbReference>
<dbReference type="InterPro" id="IPR051620">
    <property type="entry name" value="ORF904-like_C"/>
</dbReference>
<comment type="caution">
    <text evidence="4">The sequence shown here is derived from an EMBL/GenBank/DDBJ whole genome shotgun (WGS) entry which is preliminary data.</text>
</comment>
<feature type="domain" description="Primase C-terminal 1" evidence="2">
    <location>
        <begin position="194"/>
        <end position="260"/>
    </location>
</feature>
<dbReference type="CDD" id="cd04859">
    <property type="entry name" value="Prim_Pol"/>
    <property type="match status" value="1"/>
</dbReference>
<reference evidence="4 5" key="1">
    <citation type="submission" date="2018-07" db="EMBL/GenBank/DDBJ databases">
        <title>Venubactetium sediminum gen. nov., sp. nov., isolated from a marine solar saltern.</title>
        <authorList>
            <person name="Wang S."/>
        </authorList>
    </citation>
    <scope>NUCLEOTIDE SEQUENCE [LARGE SCALE GENOMIC DNA]</scope>
    <source>
        <strain evidence="4 5">WD2A32</strain>
    </source>
</reference>
<dbReference type="SMART" id="SM00943">
    <property type="entry name" value="Prim-Pol"/>
    <property type="match status" value="1"/>
</dbReference>
<dbReference type="AlphaFoldDB" id="A0A369T6T5"/>
<dbReference type="Proteomes" id="UP000253941">
    <property type="component" value="Unassembled WGS sequence"/>
</dbReference>
<name>A0A369T6T5_9PROT</name>
<evidence type="ECO:0000256" key="1">
    <source>
        <dbReference type="ARBA" id="ARBA00022801"/>
    </source>
</evidence>
<accession>A0A369T6T5</accession>
<dbReference type="EMBL" id="QPMH01000016">
    <property type="protein sequence ID" value="RDD61039.1"/>
    <property type="molecule type" value="Genomic_DNA"/>
</dbReference>
<dbReference type="InterPro" id="IPR014820">
    <property type="entry name" value="PriCT_1"/>
</dbReference>
<evidence type="ECO:0000313" key="5">
    <source>
        <dbReference type="Proteomes" id="UP000253941"/>
    </source>
</evidence>
<keyword evidence="5" id="KW-1185">Reference proteome</keyword>
<organism evidence="4 5">
    <name type="scientific">Ferruginivarius sediminum</name>
    <dbReference type="NCBI Taxonomy" id="2661937"/>
    <lineage>
        <taxon>Bacteria</taxon>
        <taxon>Pseudomonadati</taxon>
        <taxon>Pseudomonadota</taxon>
        <taxon>Alphaproteobacteria</taxon>
        <taxon>Rhodospirillales</taxon>
        <taxon>Rhodospirillaceae</taxon>
        <taxon>Ferruginivarius</taxon>
    </lineage>
</organism>
<feature type="domain" description="DNA primase/polymerase bifunctional N-terminal" evidence="3">
    <location>
        <begin position="14"/>
        <end position="174"/>
    </location>
</feature>
<dbReference type="Pfam" id="PF09250">
    <property type="entry name" value="Prim-Pol"/>
    <property type="match status" value="1"/>
</dbReference>
<dbReference type="SMART" id="SM00942">
    <property type="entry name" value="PriCT_1"/>
    <property type="match status" value="1"/>
</dbReference>
<sequence>MNPSKDGSEAQQAALAYAALGWSVVPIVPRGKRPLVSWEEFQSRRAGSDEIRTWFKRWPGAGVGVVTGFVSGLLVLDVDPRHGGEDSLAELCARHGALPVTVEAVTGSGGRHLYFRHPGHGVANRAGFAPGLDLRGDGGLVVAPPSGHPSGGHYRWAPGRDPQSLSPADMPGWLLSDVPDTTGGAGWPAAYWRELVRSGVGEGARNNTIASFAGHLLHRGVDIDVVIELLLCWNAIRCRPPLPDEEVVATVHSIRRTQLRHAEREEPPG</sequence>
<gene>
    <name evidence="4" type="ORF">DRB17_15050</name>
</gene>
<dbReference type="PANTHER" id="PTHR35372">
    <property type="entry name" value="ATP BINDING PROTEIN-RELATED"/>
    <property type="match status" value="1"/>
</dbReference>
<evidence type="ECO:0000313" key="4">
    <source>
        <dbReference type="EMBL" id="RDD61039.1"/>
    </source>
</evidence>
<dbReference type="Gene3D" id="3.30.720.160">
    <property type="entry name" value="Bifunctional DNA primase/polymerase, N-terminal"/>
    <property type="match status" value="1"/>
</dbReference>
<dbReference type="SUPFAM" id="SSF56747">
    <property type="entry name" value="Prim-pol domain"/>
    <property type="match status" value="1"/>
</dbReference>
<dbReference type="Pfam" id="PF08708">
    <property type="entry name" value="PriCT_1"/>
    <property type="match status" value="1"/>
</dbReference>
<evidence type="ECO:0000259" key="3">
    <source>
        <dbReference type="SMART" id="SM00943"/>
    </source>
</evidence>
<proteinExistence type="predicted"/>
<dbReference type="InterPro" id="IPR015330">
    <property type="entry name" value="DNA_primase/pol_bifunc_N"/>
</dbReference>
<dbReference type="RefSeq" id="WP_114583042.1">
    <property type="nucleotide sequence ID" value="NZ_QPMH01000016.1"/>
</dbReference>
<dbReference type="PANTHER" id="PTHR35372:SF2">
    <property type="entry name" value="SF3 HELICASE DOMAIN-CONTAINING PROTEIN"/>
    <property type="match status" value="1"/>
</dbReference>
<protein>
    <submittedName>
        <fullName evidence="4">DNA primase</fullName>
    </submittedName>
</protein>